<dbReference type="PANTHER" id="PTHR21137">
    <property type="entry name" value="ODORANT RECEPTOR"/>
    <property type="match status" value="1"/>
</dbReference>
<dbReference type="Pfam" id="PF02949">
    <property type="entry name" value="7tm_6"/>
    <property type="match status" value="1"/>
</dbReference>
<evidence type="ECO:0000256" key="8">
    <source>
        <dbReference type="ARBA" id="ARBA00023170"/>
    </source>
</evidence>
<keyword evidence="2" id="KW-1003">Cell membrane</keyword>
<evidence type="ECO:0000256" key="2">
    <source>
        <dbReference type="ARBA" id="ARBA00022475"/>
    </source>
</evidence>
<feature type="transmembrane region" description="Helical" evidence="10">
    <location>
        <begin position="33"/>
        <end position="54"/>
    </location>
</feature>
<keyword evidence="4 10" id="KW-0812">Transmembrane</keyword>
<dbReference type="OrthoDB" id="7760781at2759"/>
<keyword evidence="8 10" id="KW-0675">Receptor</keyword>
<keyword evidence="12" id="KW-1185">Reference proteome</keyword>
<protein>
    <recommendedName>
        <fullName evidence="10">Odorant receptor</fullName>
    </recommendedName>
</protein>
<accession>A0A9J6C6Q9</accession>
<comment type="similarity">
    <text evidence="10">Belongs to the insect chemoreceptor superfamily. Heteromeric odorant receptor channel (TC 1.A.69) family.</text>
</comment>
<evidence type="ECO:0000256" key="1">
    <source>
        <dbReference type="ARBA" id="ARBA00004651"/>
    </source>
</evidence>
<evidence type="ECO:0000256" key="3">
    <source>
        <dbReference type="ARBA" id="ARBA00022606"/>
    </source>
</evidence>
<dbReference type="GO" id="GO:0005886">
    <property type="term" value="C:plasma membrane"/>
    <property type="evidence" value="ECO:0007669"/>
    <property type="project" value="UniProtKB-SubCell"/>
</dbReference>
<dbReference type="EMBL" id="JADBJN010000002">
    <property type="protein sequence ID" value="KAG5677647.1"/>
    <property type="molecule type" value="Genomic_DNA"/>
</dbReference>
<evidence type="ECO:0000313" key="11">
    <source>
        <dbReference type="EMBL" id="KAG5677647.1"/>
    </source>
</evidence>
<feature type="transmembrane region" description="Helical" evidence="10">
    <location>
        <begin position="66"/>
        <end position="85"/>
    </location>
</feature>
<evidence type="ECO:0000256" key="9">
    <source>
        <dbReference type="ARBA" id="ARBA00023224"/>
    </source>
</evidence>
<dbReference type="PANTHER" id="PTHR21137:SF35">
    <property type="entry name" value="ODORANT RECEPTOR 19A-RELATED"/>
    <property type="match status" value="1"/>
</dbReference>
<keyword evidence="5 10" id="KW-0552">Olfaction</keyword>
<dbReference type="GO" id="GO:0007165">
    <property type="term" value="P:signal transduction"/>
    <property type="evidence" value="ECO:0007669"/>
    <property type="project" value="UniProtKB-KW"/>
</dbReference>
<evidence type="ECO:0000313" key="12">
    <source>
        <dbReference type="Proteomes" id="UP001107558"/>
    </source>
</evidence>
<feature type="transmembrane region" description="Helical" evidence="10">
    <location>
        <begin position="246"/>
        <end position="267"/>
    </location>
</feature>
<evidence type="ECO:0000256" key="4">
    <source>
        <dbReference type="ARBA" id="ARBA00022692"/>
    </source>
</evidence>
<comment type="subcellular location">
    <subcellularLocation>
        <location evidence="1 10">Cell membrane</location>
        <topology evidence="1 10">Multi-pass membrane protein</topology>
    </subcellularLocation>
</comment>
<feature type="transmembrane region" description="Helical" evidence="10">
    <location>
        <begin position="117"/>
        <end position="139"/>
    </location>
</feature>
<organism evidence="11 12">
    <name type="scientific">Polypedilum vanderplanki</name>
    <name type="common">Sleeping chironomid midge</name>
    <dbReference type="NCBI Taxonomy" id="319348"/>
    <lineage>
        <taxon>Eukaryota</taxon>
        <taxon>Metazoa</taxon>
        <taxon>Ecdysozoa</taxon>
        <taxon>Arthropoda</taxon>
        <taxon>Hexapoda</taxon>
        <taxon>Insecta</taxon>
        <taxon>Pterygota</taxon>
        <taxon>Neoptera</taxon>
        <taxon>Endopterygota</taxon>
        <taxon>Diptera</taxon>
        <taxon>Nematocera</taxon>
        <taxon>Chironomoidea</taxon>
        <taxon>Chironomidae</taxon>
        <taxon>Chironominae</taxon>
        <taxon>Polypedilum</taxon>
        <taxon>Polypedilum</taxon>
    </lineage>
</organism>
<feature type="transmembrane region" description="Helical" evidence="10">
    <location>
        <begin position="167"/>
        <end position="200"/>
    </location>
</feature>
<keyword evidence="9 10" id="KW-0807">Transducer</keyword>
<dbReference type="GO" id="GO:0005549">
    <property type="term" value="F:odorant binding"/>
    <property type="evidence" value="ECO:0007669"/>
    <property type="project" value="InterPro"/>
</dbReference>
<name>A0A9J6C6Q9_POLVA</name>
<keyword evidence="6 10" id="KW-1133">Transmembrane helix</keyword>
<keyword evidence="3 10" id="KW-0716">Sensory transduction</keyword>
<evidence type="ECO:0000256" key="6">
    <source>
        <dbReference type="ARBA" id="ARBA00022989"/>
    </source>
</evidence>
<dbReference type="InterPro" id="IPR004117">
    <property type="entry name" value="7tm6_olfct_rcpt"/>
</dbReference>
<comment type="caution">
    <text evidence="11">The sequence shown here is derived from an EMBL/GenBank/DDBJ whole genome shotgun (WGS) entry which is preliminary data.</text>
</comment>
<dbReference type="AlphaFoldDB" id="A0A9J6C6Q9"/>
<comment type="caution">
    <text evidence="10">Lacks conserved residue(s) required for the propagation of feature annotation.</text>
</comment>
<gene>
    <name evidence="11" type="ORF">PVAND_007387</name>
</gene>
<sequence>MDEIKTIDFIKFSSFYWKILMLNRENSSSVNNILYLLKVTNLGIYAISSCSSIFDDEFNTNKFALGASLCATLFIIIVTYSCIYWNQEKIENILKEIPEIHKKSDIRTHEIDKKFKLVKFVINGLFYLLLSSFIFLFGYPLREFIVNYRKAYPFFDIFSFPTKNNFIYFGIFLWIFISQLHCIIVMIGSYNIFFGLITMISIEFQKLNKMFNDLKGKNAIDFNSLLKVCINRQNELSEIAEKLQEIFAPTVVVKFILSSFLICFTAFQCSTTKDPMQLILNILFCIFSMTQIFLLCFFGQIFRDSSSSVIDGIYDCGWEKLENQKMKRCLILVLRKAQNVKGISIMNIWIITLNQFESVS</sequence>
<evidence type="ECO:0000256" key="7">
    <source>
        <dbReference type="ARBA" id="ARBA00023136"/>
    </source>
</evidence>
<evidence type="ECO:0000256" key="5">
    <source>
        <dbReference type="ARBA" id="ARBA00022725"/>
    </source>
</evidence>
<dbReference type="GO" id="GO:0004984">
    <property type="term" value="F:olfactory receptor activity"/>
    <property type="evidence" value="ECO:0007669"/>
    <property type="project" value="InterPro"/>
</dbReference>
<evidence type="ECO:0000256" key="10">
    <source>
        <dbReference type="RuleBase" id="RU351113"/>
    </source>
</evidence>
<proteinExistence type="inferred from homology"/>
<feature type="transmembrane region" description="Helical" evidence="10">
    <location>
        <begin position="279"/>
        <end position="298"/>
    </location>
</feature>
<reference evidence="11" key="1">
    <citation type="submission" date="2021-03" db="EMBL/GenBank/DDBJ databases">
        <title>Chromosome level genome of the anhydrobiotic midge Polypedilum vanderplanki.</title>
        <authorList>
            <person name="Yoshida Y."/>
            <person name="Kikawada T."/>
            <person name="Gusev O."/>
        </authorList>
    </citation>
    <scope>NUCLEOTIDE SEQUENCE</scope>
    <source>
        <strain evidence="11">NIAS01</strain>
        <tissue evidence="11">Whole body or cell culture</tissue>
    </source>
</reference>
<keyword evidence="7 10" id="KW-0472">Membrane</keyword>
<dbReference type="Proteomes" id="UP001107558">
    <property type="component" value="Chromosome 2"/>
</dbReference>